<protein>
    <submittedName>
        <fullName evidence="7">LysR family transcriptional regulator</fullName>
    </submittedName>
</protein>
<gene>
    <name evidence="7" type="ORF">GCM10018785_51720</name>
</gene>
<feature type="region of interest" description="Disordered" evidence="5">
    <location>
        <begin position="1"/>
        <end position="22"/>
    </location>
</feature>
<organism evidence="7 8">
    <name type="scientific">Streptomyces longispororuber</name>
    <dbReference type="NCBI Taxonomy" id="68230"/>
    <lineage>
        <taxon>Bacteria</taxon>
        <taxon>Bacillati</taxon>
        <taxon>Actinomycetota</taxon>
        <taxon>Actinomycetes</taxon>
        <taxon>Kitasatosporales</taxon>
        <taxon>Streptomycetaceae</taxon>
        <taxon>Streptomyces</taxon>
    </lineage>
</organism>
<dbReference type="EMBL" id="BNBT01000096">
    <property type="protein sequence ID" value="GHE77118.1"/>
    <property type="molecule type" value="Genomic_DNA"/>
</dbReference>
<dbReference type="AlphaFoldDB" id="A0A918ZZ26"/>
<evidence type="ECO:0000256" key="5">
    <source>
        <dbReference type="SAM" id="MobiDB-lite"/>
    </source>
</evidence>
<dbReference type="FunFam" id="1.10.10.10:FF:000001">
    <property type="entry name" value="LysR family transcriptional regulator"/>
    <property type="match status" value="1"/>
</dbReference>
<comment type="caution">
    <text evidence="7">The sequence shown here is derived from an EMBL/GenBank/DDBJ whole genome shotgun (WGS) entry which is preliminary data.</text>
</comment>
<evidence type="ECO:0000256" key="2">
    <source>
        <dbReference type="ARBA" id="ARBA00023015"/>
    </source>
</evidence>
<dbReference type="InterPro" id="IPR000847">
    <property type="entry name" value="LysR_HTH_N"/>
</dbReference>
<evidence type="ECO:0000256" key="1">
    <source>
        <dbReference type="ARBA" id="ARBA00009437"/>
    </source>
</evidence>
<dbReference type="InterPro" id="IPR036390">
    <property type="entry name" value="WH_DNA-bd_sf"/>
</dbReference>
<dbReference type="PRINTS" id="PR00039">
    <property type="entry name" value="HTHLYSR"/>
</dbReference>
<dbReference type="PANTHER" id="PTHR30346">
    <property type="entry name" value="TRANSCRIPTIONAL DUAL REGULATOR HCAR-RELATED"/>
    <property type="match status" value="1"/>
</dbReference>
<dbReference type="GO" id="GO:0032993">
    <property type="term" value="C:protein-DNA complex"/>
    <property type="evidence" value="ECO:0007669"/>
    <property type="project" value="TreeGrafter"/>
</dbReference>
<dbReference type="GO" id="GO:0003677">
    <property type="term" value="F:DNA binding"/>
    <property type="evidence" value="ECO:0007669"/>
    <property type="project" value="UniProtKB-KW"/>
</dbReference>
<dbReference type="Gene3D" id="1.10.10.10">
    <property type="entry name" value="Winged helix-like DNA-binding domain superfamily/Winged helix DNA-binding domain"/>
    <property type="match status" value="1"/>
</dbReference>
<dbReference type="PROSITE" id="PS50931">
    <property type="entry name" value="HTH_LYSR"/>
    <property type="match status" value="1"/>
</dbReference>
<evidence type="ECO:0000313" key="8">
    <source>
        <dbReference type="Proteomes" id="UP000608024"/>
    </source>
</evidence>
<keyword evidence="3" id="KW-0238">DNA-binding</keyword>
<dbReference type="InterPro" id="IPR005119">
    <property type="entry name" value="LysR_subst-bd"/>
</dbReference>
<comment type="similarity">
    <text evidence="1">Belongs to the LysR transcriptional regulatory family.</text>
</comment>
<dbReference type="Pfam" id="PF03466">
    <property type="entry name" value="LysR_substrate"/>
    <property type="match status" value="1"/>
</dbReference>
<sequence length="324" mass="34765">MQVSGFAGAGDGSGGTAAGGAGMERQELETFLTLAEELHFGRTAERLLVSQARVSQTVKKLERKIGAPLFERTSRVVCLAPLGRQLYEDLAPLHRRMEEAVARAKDVARGVTGELGVGFLGTGAGSLTQPILKLFRERCPRCEIRMRETQFQDPLGPLRSGEVDVLFTCLPVREPDLTVGPVVIREPRALAVPAGHRLAGRASLVWEDLAGETCFAVVNSAPAYWWDFHVPPRTPSGREIRRGQAVATFQEMMTLVATGQGVSPVIASVETYYSRPDVVFVPVTDLPPAEVALIRRGGTATAATAAFVQAVHDALDAHGGPATF</sequence>
<dbReference type="PANTHER" id="PTHR30346:SF0">
    <property type="entry name" value="HCA OPERON TRANSCRIPTIONAL ACTIVATOR HCAR"/>
    <property type="match status" value="1"/>
</dbReference>
<keyword evidence="8" id="KW-1185">Reference proteome</keyword>
<dbReference type="GO" id="GO:0003700">
    <property type="term" value="F:DNA-binding transcription factor activity"/>
    <property type="evidence" value="ECO:0007669"/>
    <property type="project" value="InterPro"/>
</dbReference>
<evidence type="ECO:0000259" key="6">
    <source>
        <dbReference type="PROSITE" id="PS50931"/>
    </source>
</evidence>
<evidence type="ECO:0000256" key="4">
    <source>
        <dbReference type="ARBA" id="ARBA00023163"/>
    </source>
</evidence>
<name>A0A918ZZ26_9ACTN</name>
<proteinExistence type="inferred from homology"/>
<feature type="compositionally biased region" description="Gly residues" evidence="5">
    <location>
        <begin position="7"/>
        <end position="22"/>
    </location>
</feature>
<reference evidence="7" key="1">
    <citation type="journal article" date="2014" name="Int. J. Syst. Evol. Microbiol.">
        <title>Complete genome sequence of Corynebacterium casei LMG S-19264T (=DSM 44701T), isolated from a smear-ripened cheese.</title>
        <authorList>
            <consortium name="US DOE Joint Genome Institute (JGI-PGF)"/>
            <person name="Walter F."/>
            <person name="Albersmeier A."/>
            <person name="Kalinowski J."/>
            <person name="Ruckert C."/>
        </authorList>
    </citation>
    <scope>NUCLEOTIDE SEQUENCE</scope>
    <source>
        <strain evidence="7">JCM 4784</strain>
    </source>
</reference>
<dbReference type="Pfam" id="PF00126">
    <property type="entry name" value="HTH_1"/>
    <property type="match status" value="1"/>
</dbReference>
<dbReference type="InterPro" id="IPR036388">
    <property type="entry name" value="WH-like_DNA-bd_sf"/>
</dbReference>
<keyword evidence="2" id="KW-0805">Transcription regulation</keyword>
<dbReference type="SUPFAM" id="SSF53850">
    <property type="entry name" value="Periplasmic binding protein-like II"/>
    <property type="match status" value="1"/>
</dbReference>
<accession>A0A918ZZ26</accession>
<dbReference type="Gene3D" id="3.40.190.10">
    <property type="entry name" value="Periplasmic binding protein-like II"/>
    <property type="match status" value="2"/>
</dbReference>
<evidence type="ECO:0000256" key="3">
    <source>
        <dbReference type="ARBA" id="ARBA00023125"/>
    </source>
</evidence>
<dbReference type="CDD" id="cd08414">
    <property type="entry name" value="PBP2_LTTR_aromatics_like"/>
    <property type="match status" value="1"/>
</dbReference>
<keyword evidence="4" id="KW-0804">Transcription</keyword>
<dbReference type="Proteomes" id="UP000608024">
    <property type="component" value="Unassembled WGS sequence"/>
</dbReference>
<dbReference type="SUPFAM" id="SSF46785">
    <property type="entry name" value="Winged helix' DNA-binding domain"/>
    <property type="match status" value="1"/>
</dbReference>
<feature type="domain" description="HTH lysR-type" evidence="6">
    <location>
        <begin position="23"/>
        <end position="80"/>
    </location>
</feature>
<reference evidence="7" key="2">
    <citation type="submission" date="2020-09" db="EMBL/GenBank/DDBJ databases">
        <authorList>
            <person name="Sun Q."/>
            <person name="Ohkuma M."/>
        </authorList>
    </citation>
    <scope>NUCLEOTIDE SEQUENCE</scope>
    <source>
        <strain evidence="7">JCM 4784</strain>
    </source>
</reference>
<evidence type="ECO:0000313" key="7">
    <source>
        <dbReference type="EMBL" id="GHE77118.1"/>
    </source>
</evidence>